<evidence type="ECO:0000256" key="9">
    <source>
        <dbReference type="ARBA" id="ARBA00023065"/>
    </source>
</evidence>
<dbReference type="Pfam" id="PF00520">
    <property type="entry name" value="Ion_trans"/>
    <property type="match status" value="1"/>
</dbReference>
<protein>
    <submittedName>
        <fullName evidence="14">Voltage-gated potassium channel</fullName>
    </submittedName>
</protein>
<comment type="subcellular location">
    <subcellularLocation>
        <location evidence="1">Membrane</location>
        <topology evidence="1">Multi-pass membrane protein</topology>
    </subcellularLocation>
</comment>
<proteinExistence type="predicted"/>
<reference evidence="14 15" key="1">
    <citation type="submission" date="2018-06" db="EMBL/GenBank/DDBJ databases">
        <title>Genomic Encyclopedia of Archaeal and Bacterial Type Strains, Phase II (KMG-II): from individual species to whole genera.</title>
        <authorList>
            <person name="Goeker M."/>
        </authorList>
    </citation>
    <scope>NUCLEOTIDE SEQUENCE [LARGE SCALE GENOMIC DNA]</scope>
    <source>
        <strain evidence="14 15">DSM 29821</strain>
    </source>
</reference>
<dbReference type="PANTHER" id="PTHR11537:SF254">
    <property type="entry name" value="POTASSIUM VOLTAGE-GATED CHANNEL PROTEIN SHAB"/>
    <property type="match status" value="1"/>
</dbReference>
<evidence type="ECO:0000256" key="10">
    <source>
        <dbReference type="ARBA" id="ARBA00023136"/>
    </source>
</evidence>
<dbReference type="GO" id="GO:0008076">
    <property type="term" value="C:voltage-gated potassium channel complex"/>
    <property type="evidence" value="ECO:0007669"/>
    <property type="project" value="InterPro"/>
</dbReference>
<evidence type="ECO:0000256" key="8">
    <source>
        <dbReference type="ARBA" id="ARBA00022989"/>
    </source>
</evidence>
<dbReference type="Proteomes" id="UP000249819">
    <property type="component" value="Unassembled WGS sequence"/>
</dbReference>
<keyword evidence="3" id="KW-0633">Potassium transport</keyword>
<sequence length="276" mass="31272">MTIESRKAQSTLQKKLFKIIFMADTTAGRIFDIFLLLFILASVVIVMMESVQSLQGKYANIFNVFEWTFTGLFTIEYLLRIWCSPQPRKYIFSFYGVIDLLCIIPTYIEFLVGGGHFLISIRILRLLRIFRIFKLVPFLHESRFLIVALQRSRRKIAVFFFFIMLMTVVLGSIMYVIESGHNSGFTSIPVSIYWAVVTLTTVGYGDIAPVTPLGQAFSAVIMIMGYAIIAVPTGIVTVEMNNIRTSTDVSARECPACQRKIADVDAIFCKYCGSHL</sequence>
<dbReference type="Gene3D" id="1.20.120.350">
    <property type="entry name" value="Voltage-gated potassium channels. Chain C"/>
    <property type="match status" value="1"/>
</dbReference>
<keyword evidence="10 12" id="KW-0472">Membrane</keyword>
<keyword evidence="11 14" id="KW-0407">Ion channel</keyword>
<dbReference type="Gene3D" id="1.10.287.70">
    <property type="match status" value="1"/>
</dbReference>
<gene>
    <name evidence="14" type="ORF">CLV59_106333</name>
</gene>
<keyword evidence="4 12" id="KW-0812">Transmembrane</keyword>
<accession>A0A327VUW9</accession>
<feature type="transmembrane region" description="Helical" evidence="12">
    <location>
        <begin position="90"/>
        <end position="108"/>
    </location>
</feature>
<evidence type="ECO:0000256" key="12">
    <source>
        <dbReference type="SAM" id="Phobius"/>
    </source>
</evidence>
<evidence type="ECO:0000256" key="7">
    <source>
        <dbReference type="ARBA" id="ARBA00022958"/>
    </source>
</evidence>
<evidence type="ECO:0000313" key="15">
    <source>
        <dbReference type="Proteomes" id="UP000249819"/>
    </source>
</evidence>
<evidence type="ECO:0000256" key="6">
    <source>
        <dbReference type="ARBA" id="ARBA00022882"/>
    </source>
</evidence>
<evidence type="ECO:0000256" key="5">
    <source>
        <dbReference type="ARBA" id="ARBA00022826"/>
    </source>
</evidence>
<name>A0A327VUW9_9BACT</name>
<dbReference type="InterPro" id="IPR027359">
    <property type="entry name" value="Volt_channel_dom_sf"/>
</dbReference>
<feature type="transmembrane region" description="Helical" evidence="12">
    <location>
        <begin position="216"/>
        <end position="238"/>
    </location>
</feature>
<feature type="domain" description="Ion transport" evidence="13">
    <location>
        <begin position="29"/>
        <end position="246"/>
    </location>
</feature>
<dbReference type="GO" id="GO:0005249">
    <property type="term" value="F:voltage-gated potassium channel activity"/>
    <property type="evidence" value="ECO:0007669"/>
    <property type="project" value="InterPro"/>
</dbReference>
<keyword evidence="7" id="KW-0630">Potassium</keyword>
<evidence type="ECO:0000256" key="2">
    <source>
        <dbReference type="ARBA" id="ARBA00022448"/>
    </source>
</evidence>
<dbReference type="GO" id="GO:0001508">
    <property type="term" value="P:action potential"/>
    <property type="evidence" value="ECO:0007669"/>
    <property type="project" value="TreeGrafter"/>
</dbReference>
<evidence type="ECO:0000259" key="13">
    <source>
        <dbReference type="Pfam" id="PF00520"/>
    </source>
</evidence>
<evidence type="ECO:0000256" key="3">
    <source>
        <dbReference type="ARBA" id="ARBA00022538"/>
    </source>
</evidence>
<keyword evidence="5" id="KW-0631">Potassium channel</keyword>
<evidence type="ECO:0000256" key="4">
    <source>
        <dbReference type="ARBA" id="ARBA00022692"/>
    </source>
</evidence>
<dbReference type="EMBL" id="QLMA01000006">
    <property type="protein sequence ID" value="RAJ79272.1"/>
    <property type="molecule type" value="Genomic_DNA"/>
</dbReference>
<feature type="transmembrane region" description="Helical" evidence="12">
    <location>
        <begin position="156"/>
        <end position="177"/>
    </location>
</feature>
<comment type="caution">
    <text evidence="14">The sequence shown here is derived from an EMBL/GenBank/DDBJ whole genome shotgun (WGS) entry which is preliminary data.</text>
</comment>
<keyword evidence="15" id="KW-1185">Reference proteome</keyword>
<dbReference type="SUPFAM" id="SSF81324">
    <property type="entry name" value="Voltage-gated potassium channels"/>
    <property type="match status" value="1"/>
</dbReference>
<evidence type="ECO:0000313" key="14">
    <source>
        <dbReference type="EMBL" id="RAJ79272.1"/>
    </source>
</evidence>
<dbReference type="PRINTS" id="PR00169">
    <property type="entry name" value="KCHANNEL"/>
</dbReference>
<dbReference type="RefSeq" id="WP_111593729.1">
    <property type="nucleotide sequence ID" value="NZ_QLMA01000006.1"/>
</dbReference>
<dbReference type="OrthoDB" id="9799090at2"/>
<keyword evidence="8 12" id="KW-1133">Transmembrane helix</keyword>
<keyword evidence="2" id="KW-0813">Transport</keyword>
<dbReference type="AlphaFoldDB" id="A0A327VUW9"/>
<evidence type="ECO:0000256" key="11">
    <source>
        <dbReference type="ARBA" id="ARBA00023303"/>
    </source>
</evidence>
<feature type="transmembrane region" description="Helical" evidence="12">
    <location>
        <begin position="21"/>
        <end position="46"/>
    </location>
</feature>
<dbReference type="PANTHER" id="PTHR11537">
    <property type="entry name" value="VOLTAGE-GATED POTASSIUM CHANNEL"/>
    <property type="match status" value="1"/>
</dbReference>
<keyword evidence="6" id="KW-0851">Voltage-gated channel</keyword>
<organism evidence="14 15">
    <name type="scientific">Chitinophaga dinghuensis</name>
    <dbReference type="NCBI Taxonomy" id="1539050"/>
    <lineage>
        <taxon>Bacteria</taxon>
        <taxon>Pseudomonadati</taxon>
        <taxon>Bacteroidota</taxon>
        <taxon>Chitinophagia</taxon>
        <taxon>Chitinophagales</taxon>
        <taxon>Chitinophagaceae</taxon>
        <taxon>Chitinophaga</taxon>
    </lineage>
</organism>
<dbReference type="InterPro" id="IPR028325">
    <property type="entry name" value="VG_K_chnl"/>
</dbReference>
<dbReference type="InterPro" id="IPR005821">
    <property type="entry name" value="Ion_trans_dom"/>
</dbReference>
<keyword evidence="9" id="KW-0406">Ion transport</keyword>
<feature type="transmembrane region" description="Helical" evidence="12">
    <location>
        <begin position="58"/>
        <end position="78"/>
    </location>
</feature>
<evidence type="ECO:0000256" key="1">
    <source>
        <dbReference type="ARBA" id="ARBA00004141"/>
    </source>
</evidence>